<accession>A0A1F5X2B4</accession>
<dbReference type="InterPro" id="IPR013783">
    <property type="entry name" value="Ig-like_fold"/>
</dbReference>
<evidence type="ECO:0000256" key="1">
    <source>
        <dbReference type="SAM" id="Phobius"/>
    </source>
</evidence>
<dbReference type="Proteomes" id="UP000178046">
    <property type="component" value="Unassembled WGS sequence"/>
</dbReference>
<dbReference type="Gene3D" id="2.60.40.10">
    <property type="entry name" value="Immunoglobulins"/>
    <property type="match status" value="1"/>
</dbReference>
<dbReference type="AlphaFoldDB" id="A0A1F5X2B4"/>
<comment type="caution">
    <text evidence="2">The sequence shown here is derived from an EMBL/GenBank/DDBJ whole genome shotgun (WGS) entry which is preliminary data.</text>
</comment>
<keyword evidence="1" id="KW-0812">Transmembrane</keyword>
<organism evidence="2 3">
    <name type="scientific">Candidatus Giovannonibacteria bacterium RIFCSPLOWO2_01_FULL_44_16</name>
    <dbReference type="NCBI Taxonomy" id="1798348"/>
    <lineage>
        <taxon>Bacteria</taxon>
        <taxon>Candidatus Giovannoniibacteriota</taxon>
    </lineage>
</organism>
<evidence type="ECO:0000313" key="3">
    <source>
        <dbReference type="Proteomes" id="UP000178046"/>
    </source>
</evidence>
<evidence type="ECO:0000313" key="2">
    <source>
        <dbReference type="EMBL" id="OGF82048.1"/>
    </source>
</evidence>
<protein>
    <recommendedName>
        <fullName evidence="4">Bacterial Ig domain-containing protein</fullName>
    </recommendedName>
</protein>
<dbReference type="EMBL" id="MFIA01000032">
    <property type="protein sequence ID" value="OGF82048.1"/>
    <property type="molecule type" value="Genomic_DNA"/>
</dbReference>
<reference evidence="2 3" key="1">
    <citation type="journal article" date="2016" name="Nat. Commun.">
        <title>Thousands of microbial genomes shed light on interconnected biogeochemical processes in an aquifer system.</title>
        <authorList>
            <person name="Anantharaman K."/>
            <person name="Brown C.T."/>
            <person name="Hug L.A."/>
            <person name="Sharon I."/>
            <person name="Castelle C.J."/>
            <person name="Probst A.J."/>
            <person name="Thomas B.C."/>
            <person name="Singh A."/>
            <person name="Wilkins M.J."/>
            <person name="Karaoz U."/>
            <person name="Brodie E.L."/>
            <person name="Williams K.H."/>
            <person name="Hubbard S.S."/>
            <person name="Banfield J.F."/>
        </authorList>
    </citation>
    <scope>NUCLEOTIDE SEQUENCE [LARGE SCALE GENOMIC DNA]</scope>
</reference>
<gene>
    <name evidence="2" type="ORF">A2924_03745</name>
</gene>
<name>A0A1F5X2B4_9BACT</name>
<proteinExistence type="predicted"/>
<keyword evidence="1" id="KW-0472">Membrane</keyword>
<keyword evidence="1" id="KW-1133">Transmembrane helix</keyword>
<feature type="transmembrane region" description="Helical" evidence="1">
    <location>
        <begin position="6"/>
        <end position="21"/>
    </location>
</feature>
<evidence type="ECO:0008006" key="4">
    <source>
        <dbReference type="Google" id="ProtNLM"/>
    </source>
</evidence>
<sequence>MYIRHLIFAAVIILAAGYFFYEAKEVIFAPNLEIFEPANGTTLEASVMHVAGRTRSKLSVWVGGRIFVSDENGNFEGDIPLSPGYNQVGFSVKDRFGKETQKILKVFVK</sequence>